<organism evidence="1 2">
    <name type="scientific">Pleurodeles waltl</name>
    <name type="common">Iberian ribbed newt</name>
    <dbReference type="NCBI Taxonomy" id="8319"/>
    <lineage>
        <taxon>Eukaryota</taxon>
        <taxon>Metazoa</taxon>
        <taxon>Chordata</taxon>
        <taxon>Craniata</taxon>
        <taxon>Vertebrata</taxon>
        <taxon>Euteleostomi</taxon>
        <taxon>Amphibia</taxon>
        <taxon>Batrachia</taxon>
        <taxon>Caudata</taxon>
        <taxon>Salamandroidea</taxon>
        <taxon>Salamandridae</taxon>
        <taxon>Pleurodelinae</taxon>
        <taxon>Pleurodeles</taxon>
    </lineage>
</organism>
<dbReference type="Proteomes" id="UP001066276">
    <property type="component" value="Chromosome 2_1"/>
</dbReference>
<evidence type="ECO:0000313" key="1">
    <source>
        <dbReference type="EMBL" id="KAJ1197589.1"/>
    </source>
</evidence>
<keyword evidence="2" id="KW-1185">Reference proteome</keyword>
<proteinExistence type="predicted"/>
<accession>A0AAV7VBX2</accession>
<comment type="caution">
    <text evidence="1">The sequence shown here is derived from an EMBL/GenBank/DDBJ whole genome shotgun (WGS) entry which is preliminary data.</text>
</comment>
<gene>
    <name evidence="1" type="ORF">NDU88_001446</name>
</gene>
<dbReference type="EMBL" id="JANPWB010000003">
    <property type="protein sequence ID" value="KAJ1197589.1"/>
    <property type="molecule type" value="Genomic_DNA"/>
</dbReference>
<evidence type="ECO:0000313" key="2">
    <source>
        <dbReference type="Proteomes" id="UP001066276"/>
    </source>
</evidence>
<dbReference type="AlphaFoldDB" id="A0AAV7VBX2"/>
<reference evidence="1" key="1">
    <citation type="journal article" date="2022" name="bioRxiv">
        <title>Sequencing and chromosome-scale assembly of the giantPleurodeles waltlgenome.</title>
        <authorList>
            <person name="Brown T."/>
            <person name="Elewa A."/>
            <person name="Iarovenko S."/>
            <person name="Subramanian E."/>
            <person name="Araus A.J."/>
            <person name="Petzold A."/>
            <person name="Susuki M."/>
            <person name="Suzuki K.-i.T."/>
            <person name="Hayashi T."/>
            <person name="Toyoda A."/>
            <person name="Oliveira C."/>
            <person name="Osipova E."/>
            <person name="Leigh N.D."/>
            <person name="Simon A."/>
            <person name="Yun M.H."/>
        </authorList>
    </citation>
    <scope>NUCLEOTIDE SEQUENCE</scope>
    <source>
        <strain evidence="1">20211129_DDA</strain>
        <tissue evidence="1">Liver</tissue>
    </source>
</reference>
<sequence length="109" mass="12278">MRTQVRLWDSAAARSHLFPLRGSRCRERSGTAFHDAPAPDLPQSGCGARCSPPNIDSLSCHFRRAQLPAPLYVNQLRERDAPHYSTTVLLVREFLTPLQRSRIIHLSSS</sequence>
<protein>
    <submittedName>
        <fullName evidence="1">Uncharacterized protein</fullName>
    </submittedName>
</protein>
<name>A0AAV7VBX2_PLEWA</name>